<evidence type="ECO:0000256" key="2">
    <source>
        <dbReference type="SAM" id="MobiDB-lite"/>
    </source>
</evidence>
<dbReference type="PANTHER" id="PTHR21240">
    <property type="entry name" value="2-AMINO-3-CARBOXYLMUCONATE-6-SEMIALDEHYDE DECARBOXYLASE"/>
    <property type="match status" value="1"/>
</dbReference>
<keyword evidence="1" id="KW-0456">Lyase</keyword>
<dbReference type="OrthoDB" id="191270at2759"/>
<organism evidence="4 5">
    <name type="scientific">Phytophthora pseudosyringae</name>
    <dbReference type="NCBI Taxonomy" id="221518"/>
    <lineage>
        <taxon>Eukaryota</taxon>
        <taxon>Sar</taxon>
        <taxon>Stramenopiles</taxon>
        <taxon>Oomycota</taxon>
        <taxon>Peronosporomycetes</taxon>
        <taxon>Peronosporales</taxon>
        <taxon>Peronosporaceae</taxon>
        <taxon>Phytophthora</taxon>
    </lineage>
</organism>
<protein>
    <recommendedName>
        <fullName evidence="3">Amidohydrolase-related domain-containing protein</fullName>
    </recommendedName>
</protein>
<dbReference type="GO" id="GO:0016787">
    <property type="term" value="F:hydrolase activity"/>
    <property type="evidence" value="ECO:0007669"/>
    <property type="project" value="InterPro"/>
</dbReference>
<reference evidence="4" key="1">
    <citation type="submission" date="2021-02" db="EMBL/GenBank/DDBJ databases">
        <authorList>
            <person name="Palmer J.M."/>
        </authorList>
    </citation>
    <scope>NUCLEOTIDE SEQUENCE</scope>
    <source>
        <strain evidence="4">SCRP734</strain>
    </source>
</reference>
<keyword evidence="1" id="KW-0210">Decarboxylase</keyword>
<feature type="region of interest" description="Disordered" evidence="2">
    <location>
        <begin position="64"/>
        <end position="84"/>
    </location>
</feature>
<evidence type="ECO:0000256" key="1">
    <source>
        <dbReference type="RuleBase" id="RU366045"/>
    </source>
</evidence>
<dbReference type="InterPro" id="IPR006680">
    <property type="entry name" value="Amidohydro-rel"/>
</dbReference>
<comment type="similarity">
    <text evidence="1">Belongs to the metallo-dependent hydrolases superfamily.</text>
</comment>
<dbReference type="GO" id="GO:0016831">
    <property type="term" value="F:carboxy-lyase activity"/>
    <property type="evidence" value="ECO:0007669"/>
    <property type="project" value="UniProtKB-KW"/>
</dbReference>
<dbReference type="GO" id="GO:0005737">
    <property type="term" value="C:cytoplasm"/>
    <property type="evidence" value="ECO:0007669"/>
    <property type="project" value="TreeGrafter"/>
</dbReference>
<dbReference type="Proteomes" id="UP000694044">
    <property type="component" value="Unassembled WGS sequence"/>
</dbReference>
<dbReference type="AlphaFoldDB" id="A0A8T1W8W4"/>
<evidence type="ECO:0000313" key="4">
    <source>
        <dbReference type="EMBL" id="KAG7389977.1"/>
    </source>
</evidence>
<accession>A0A8T1W8W4</accession>
<gene>
    <name evidence="4" type="ORF">PHYPSEUDO_009235</name>
</gene>
<name>A0A8T1W8W4_9STRA</name>
<dbReference type="EMBL" id="JAGDFM010000038">
    <property type="protein sequence ID" value="KAG7389977.1"/>
    <property type="molecule type" value="Genomic_DNA"/>
</dbReference>
<feature type="domain" description="Amidohydrolase-related" evidence="3">
    <location>
        <begin position="23"/>
        <end position="386"/>
    </location>
</feature>
<dbReference type="Pfam" id="PF04909">
    <property type="entry name" value="Amidohydro_2"/>
    <property type="match status" value="1"/>
</dbReference>
<evidence type="ECO:0000313" key="5">
    <source>
        <dbReference type="Proteomes" id="UP000694044"/>
    </source>
</evidence>
<dbReference type="PANTHER" id="PTHR21240:SF28">
    <property type="entry name" value="ISO-OROTATE DECARBOXYLASE (EUROFUNG)"/>
    <property type="match status" value="1"/>
</dbReference>
<evidence type="ECO:0000259" key="3">
    <source>
        <dbReference type="Pfam" id="PF04909"/>
    </source>
</evidence>
<comment type="caution">
    <text evidence="4">The sequence shown here is derived from an EMBL/GenBank/DDBJ whole genome shotgun (WGS) entry which is preliminary data.</text>
</comment>
<keyword evidence="5" id="KW-1185">Reference proteome</keyword>
<proteinExistence type="inferred from homology"/>
<sequence>MSRALSKLLSAQGKASVRDLDAIDLHTHVYLPRYMDLLRARSDVPFVRPGVGGERLVILPAEQQQMEQQQNSTTPHSAGISAGRPIGGEYWDAANKIRYMDRHGIRTSVLSLANPWLDFLPLEEQVRQATLLNDDMETLCGDSEGRFLAFGVVPQDSTTAVKEVQRVARDLPHVRGVILSTAGLNGKGLDDPEMIEFYRAIDRAGLTIFLHPHYGVGNEHYGKYGHALFLALGFTFETTVAVSQLVLSGLLDQVPDTLRLLLAHSGGTLPFLAGRLDSCVEHDAATAQKLRHAPSVYLRRFYYDAVAYHEPALQCLIDFVGLDKIVFGTDHPFFPPAKDGEKEVSEGEDLSELDWRSTLSNYEIMANMSKEVQSAILRDNAKRLMGI</sequence>
<dbReference type="InterPro" id="IPR032465">
    <property type="entry name" value="ACMSD"/>
</dbReference>
<dbReference type="GO" id="GO:0019748">
    <property type="term" value="P:secondary metabolic process"/>
    <property type="evidence" value="ECO:0007669"/>
    <property type="project" value="TreeGrafter"/>
</dbReference>